<accession>A0A517NG01</accession>
<gene>
    <name evidence="2" type="primary">fabZ_4</name>
    <name evidence="2" type="ORF">K227x_44590</name>
</gene>
<dbReference type="OrthoDB" id="272251at2"/>
<reference evidence="2 3" key="1">
    <citation type="submission" date="2019-02" db="EMBL/GenBank/DDBJ databases">
        <title>Deep-cultivation of Planctomycetes and their phenomic and genomic characterization uncovers novel biology.</title>
        <authorList>
            <person name="Wiegand S."/>
            <person name="Jogler M."/>
            <person name="Boedeker C."/>
            <person name="Pinto D."/>
            <person name="Vollmers J."/>
            <person name="Rivas-Marin E."/>
            <person name="Kohn T."/>
            <person name="Peeters S.H."/>
            <person name="Heuer A."/>
            <person name="Rast P."/>
            <person name="Oberbeckmann S."/>
            <person name="Bunk B."/>
            <person name="Jeske O."/>
            <person name="Meyerdierks A."/>
            <person name="Storesund J.E."/>
            <person name="Kallscheuer N."/>
            <person name="Luecker S."/>
            <person name="Lage O.M."/>
            <person name="Pohl T."/>
            <person name="Merkel B.J."/>
            <person name="Hornburger P."/>
            <person name="Mueller R.-W."/>
            <person name="Bruemmer F."/>
            <person name="Labrenz M."/>
            <person name="Spormann A.M."/>
            <person name="Op den Camp H."/>
            <person name="Overmann J."/>
            <person name="Amann R."/>
            <person name="Jetten M.S.M."/>
            <person name="Mascher T."/>
            <person name="Medema M.H."/>
            <person name="Devos D.P."/>
            <person name="Kaster A.-K."/>
            <person name="Ovreas L."/>
            <person name="Rohde M."/>
            <person name="Galperin M.Y."/>
            <person name="Jogler C."/>
        </authorList>
    </citation>
    <scope>NUCLEOTIDE SEQUENCE [LARGE SCALE GENOMIC DNA]</scope>
    <source>
        <strain evidence="2 3">K22_7</strain>
    </source>
</reference>
<evidence type="ECO:0000313" key="3">
    <source>
        <dbReference type="Proteomes" id="UP000318538"/>
    </source>
</evidence>
<protein>
    <submittedName>
        <fullName evidence="2">3-hydroxyacyl-[acyl-carrier-protein] dehydratase FabZ</fullName>
        <ecNumber evidence="2">4.2.1.59</ecNumber>
    </submittedName>
</protein>
<dbReference type="GO" id="GO:0019171">
    <property type="term" value="F:(3R)-hydroxyacyl-[acyl-carrier-protein] dehydratase activity"/>
    <property type="evidence" value="ECO:0007669"/>
    <property type="project" value="UniProtKB-EC"/>
</dbReference>
<dbReference type="KEGG" id="rlc:K227x_44590"/>
<dbReference type="Gene3D" id="3.10.129.10">
    <property type="entry name" value="Hotdog Thioesterase"/>
    <property type="match status" value="1"/>
</dbReference>
<dbReference type="EC" id="4.2.1.59" evidence="2"/>
<dbReference type="SUPFAM" id="SSF54637">
    <property type="entry name" value="Thioesterase/thiol ester dehydrase-isomerase"/>
    <property type="match status" value="1"/>
</dbReference>
<evidence type="ECO:0000313" key="2">
    <source>
        <dbReference type="EMBL" id="QDT06052.1"/>
    </source>
</evidence>
<keyword evidence="1 2" id="KW-0456">Lyase</keyword>
<proteinExistence type="predicted"/>
<dbReference type="InterPro" id="IPR029069">
    <property type="entry name" value="HotDog_dom_sf"/>
</dbReference>
<sequence length="177" mass="19592">MSSKFIIDLDLLDVNQPIADIEAIRELNPQRHEMEQLTAILYEDTDKKACAALKKITEDEFWCRGHMPGMPLMPGVIMLEAVAQLSSYFTQKHDLLGADMVGFGGVDDVRFRGLVTPGDDLILMVHLLKSRRGRMCIAAFQGVVNGNLVLEGRLRGIPIPISAVEEQLARRNSTSGS</sequence>
<dbReference type="AlphaFoldDB" id="A0A517NG01"/>
<dbReference type="RefSeq" id="WP_145172473.1">
    <property type="nucleotide sequence ID" value="NZ_CP036525.1"/>
</dbReference>
<evidence type="ECO:0000256" key="1">
    <source>
        <dbReference type="ARBA" id="ARBA00023239"/>
    </source>
</evidence>
<name>A0A517NG01_9BACT</name>
<dbReference type="PANTHER" id="PTHR30272:SF1">
    <property type="entry name" value="3-HYDROXYACYL-[ACYL-CARRIER-PROTEIN] DEHYDRATASE"/>
    <property type="match status" value="1"/>
</dbReference>
<dbReference type="EMBL" id="CP036525">
    <property type="protein sequence ID" value="QDT06052.1"/>
    <property type="molecule type" value="Genomic_DNA"/>
</dbReference>
<organism evidence="2 3">
    <name type="scientific">Rubripirellula lacrimiformis</name>
    <dbReference type="NCBI Taxonomy" id="1930273"/>
    <lineage>
        <taxon>Bacteria</taxon>
        <taxon>Pseudomonadati</taxon>
        <taxon>Planctomycetota</taxon>
        <taxon>Planctomycetia</taxon>
        <taxon>Pirellulales</taxon>
        <taxon>Pirellulaceae</taxon>
        <taxon>Rubripirellula</taxon>
    </lineage>
</organism>
<dbReference type="Proteomes" id="UP000318538">
    <property type="component" value="Chromosome"/>
</dbReference>
<keyword evidence="3" id="KW-1185">Reference proteome</keyword>
<dbReference type="PANTHER" id="PTHR30272">
    <property type="entry name" value="3-HYDROXYACYL-[ACYL-CARRIER-PROTEIN] DEHYDRATASE"/>
    <property type="match status" value="1"/>
</dbReference>
<dbReference type="InterPro" id="IPR013114">
    <property type="entry name" value="FabA_FabZ"/>
</dbReference>
<dbReference type="Pfam" id="PF07977">
    <property type="entry name" value="FabA"/>
    <property type="match status" value="1"/>
</dbReference>
<dbReference type="CDD" id="cd01288">
    <property type="entry name" value="FabZ"/>
    <property type="match status" value="1"/>
</dbReference>